<reference evidence="3" key="1">
    <citation type="submission" date="2017-02" db="EMBL/GenBank/DDBJ databases">
        <authorList>
            <person name="Varghese N."/>
            <person name="Submissions S."/>
        </authorList>
    </citation>
    <scope>NUCLEOTIDE SEQUENCE [LARGE SCALE GENOMIC DNA]</scope>
    <source>
        <strain evidence="3">UM2</strain>
    </source>
</reference>
<dbReference type="Proteomes" id="UP000189818">
    <property type="component" value="Unassembled WGS sequence"/>
</dbReference>
<feature type="region of interest" description="Disordered" evidence="1">
    <location>
        <begin position="1"/>
        <end position="21"/>
    </location>
</feature>
<name>A0A1T5BQ75_9SPHN</name>
<dbReference type="EMBL" id="FUYM01000003">
    <property type="protein sequence ID" value="SKB49291.1"/>
    <property type="molecule type" value="Genomic_DNA"/>
</dbReference>
<evidence type="ECO:0000313" key="3">
    <source>
        <dbReference type="Proteomes" id="UP000189818"/>
    </source>
</evidence>
<evidence type="ECO:0000313" key="2">
    <source>
        <dbReference type="EMBL" id="SKB49291.1"/>
    </source>
</evidence>
<dbReference type="STRING" id="439228.SAMN06295920_103189"/>
<evidence type="ECO:0000256" key="1">
    <source>
        <dbReference type="SAM" id="MobiDB-lite"/>
    </source>
</evidence>
<protein>
    <submittedName>
        <fullName evidence="2">Uncharacterized protein</fullName>
    </submittedName>
</protein>
<dbReference type="RefSeq" id="WP_139385050.1">
    <property type="nucleotide sequence ID" value="NZ_FUYM01000003.1"/>
</dbReference>
<organism evidence="2 3">
    <name type="scientific">Rhizorhabdus histidinilytica</name>
    <dbReference type="NCBI Taxonomy" id="439228"/>
    <lineage>
        <taxon>Bacteria</taxon>
        <taxon>Pseudomonadati</taxon>
        <taxon>Pseudomonadota</taxon>
        <taxon>Alphaproteobacteria</taxon>
        <taxon>Sphingomonadales</taxon>
        <taxon>Sphingomonadaceae</taxon>
        <taxon>Rhizorhabdus</taxon>
    </lineage>
</organism>
<dbReference type="AlphaFoldDB" id="A0A1T5BQ75"/>
<accession>A0A1T5BQ75</accession>
<proteinExistence type="predicted"/>
<gene>
    <name evidence="2" type="ORF">SAMN06295920_103189</name>
</gene>
<sequence>MSTATLVRTHHGAKTRARETYETDPQVETLYRGDLAGAIAAARSLPAQQRASARIETDAYFYGPDLFDTMTDESVPLADYDLIDGSNIVRLEKGALELLRGDRHMMPPASIVNDQIEIITVILRHKKTTQDVEDLDGKRLIRITAADIEAA</sequence>
<keyword evidence="3" id="KW-1185">Reference proteome</keyword>
<dbReference type="OrthoDB" id="9992670at2"/>